<evidence type="ECO:0000313" key="1">
    <source>
        <dbReference type="EMBL" id="KDR19319.1"/>
    </source>
</evidence>
<dbReference type="Proteomes" id="UP000027135">
    <property type="component" value="Unassembled WGS sequence"/>
</dbReference>
<dbReference type="eggNOG" id="ENOG502S0V8">
    <property type="taxonomic scope" value="Eukaryota"/>
</dbReference>
<dbReference type="AlphaFoldDB" id="A0A067R9M7"/>
<dbReference type="InParanoid" id="A0A067R9M7"/>
<organism evidence="1 2">
    <name type="scientific">Zootermopsis nevadensis</name>
    <name type="common">Dampwood termite</name>
    <dbReference type="NCBI Taxonomy" id="136037"/>
    <lineage>
        <taxon>Eukaryota</taxon>
        <taxon>Metazoa</taxon>
        <taxon>Ecdysozoa</taxon>
        <taxon>Arthropoda</taxon>
        <taxon>Hexapoda</taxon>
        <taxon>Insecta</taxon>
        <taxon>Pterygota</taxon>
        <taxon>Neoptera</taxon>
        <taxon>Polyneoptera</taxon>
        <taxon>Dictyoptera</taxon>
        <taxon>Blattodea</taxon>
        <taxon>Blattoidea</taxon>
        <taxon>Termitoidae</taxon>
        <taxon>Termopsidae</taxon>
        <taxon>Zootermopsis</taxon>
    </lineage>
</organism>
<name>A0A067R9M7_ZOONE</name>
<keyword evidence="2" id="KW-1185">Reference proteome</keyword>
<sequence length="108" mass="11690">MYSVIISGLRMSTDYSFDVWPVESSNREVHGSGIKSLHNSIVVSTRGFSARATQCLPHASEVEVATGPHFGGRIAVEAADGEHCAIDGDPESPRDTYILRIDHKMCGT</sequence>
<gene>
    <name evidence="1" type="ORF">L798_06115</name>
</gene>
<evidence type="ECO:0000313" key="2">
    <source>
        <dbReference type="Proteomes" id="UP000027135"/>
    </source>
</evidence>
<dbReference type="EMBL" id="KK852655">
    <property type="protein sequence ID" value="KDR19319.1"/>
    <property type="molecule type" value="Genomic_DNA"/>
</dbReference>
<proteinExistence type="predicted"/>
<protein>
    <submittedName>
        <fullName evidence="1">Uncharacterized protein</fullName>
    </submittedName>
</protein>
<accession>A0A067R9M7</accession>
<reference evidence="1 2" key="1">
    <citation type="journal article" date="2014" name="Nat. Commun.">
        <title>Molecular traces of alternative social organization in a termite genome.</title>
        <authorList>
            <person name="Terrapon N."/>
            <person name="Li C."/>
            <person name="Robertson H.M."/>
            <person name="Ji L."/>
            <person name="Meng X."/>
            <person name="Booth W."/>
            <person name="Chen Z."/>
            <person name="Childers C.P."/>
            <person name="Glastad K.M."/>
            <person name="Gokhale K."/>
            <person name="Gowin J."/>
            <person name="Gronenberg W."/>
            <person name="Hermansen R.A."/>
            <person name="Hu H."/>
            <person name="Hunt B.G."/>
            <person name="Huylmans A.K."/>
            <person name="Khalil S.M."/>
            <person name="Mitchell R.D."/>
            <person name="Munoz-Torres M.C."/>
            <person name="Mustard J.A."/>
            <person name="Pan H."/>
            <person name="Reese J.T."/>
            <person name="Scharf M.E."/>
            <person name="Sun F."/>
            <person name="Vogel H."/>
            <person name="Xiao J."/>
            <person name="Yang W."/>
            <person name="Yang Z."/>
            <person name="Yang Z."/>
            <person name="Zhou J."/>
            <person name="Zhu J."/>
            <person name="Brent C.S."/>
            <person name="Elsik C.G."/>
            <person name="Goodisman M.A."/>
            <person name="Liberles D.A."/>
            <person name="Roe R.M."/>
            <person name="Vargo E.L."/>
            <person name="Vilcinskas A."/>
            <person name="Wang J."/>
            <person name="Bornberg-Bauer E."/>
            <person name="Korb J."/>
            <person name="Zhang G."/>
            <person name="Liebig J."/>
        </authorList>
    </citation>
    <scope>NUCLEOTIDE SEQUENCE [LARGE SCALE GENOMIC DNA]</scope>
    <source>
        <tissue evidence="1">Whole organism</tissue>
    </source>
</reference>